<evidence type="ECO:0000313" key="2">
    <source>
        <dbReference type="EMBL" id="RFU26865.1"/>
    </source>
</evidence>
<dbReference type="Proteomes" id="UP000258309">
    <property type="component" value="Unassembled WGS sequence"/>
</dbReference>
<dbReference type="PANTHER" id="PTHR24148:SF73">
    <property type="entry name" value="HET DOMAIN PROTEIN (AFU_ORTHOLOGUE AFUA_8G01020)"/>
    <property type="match status" value="1"/>
</dbReference>
<keyword evidence="3" id="KW-1185">Reference proteome</keyword>
<dbReference type="InterPro" id="IPR010730">
    <property type="entry name" value="HET"/>
</dbReference>
<protein>
    <recommendedName>
        <fullName evidence="1">Heterokaryon incompatibility domain-containing protein</fullName>
    </recommendedName>
</protein>
<gene>
    <name evidence="2" type="ORF">B7463_g9465</name>
</gene>
<dbReference type="PANTHER" id="PTHR24148">
    <property type="entry name" value="ANKYRIN REPEAT DOMAIN-CONTAINING PROTEIN 39 HOMOLOG-RELATED"/>
    <property type="match status" value="1"/>
</dbReference>
<reference evidence="2 3" key="1">
    <citation type="submission" date="2018-05" db="EMBL/GenBank/DDBJ databases">
        <title>Draft genome sequence of Scytalidium lignicola DSM 105466, a ubiquitous saprotrophic fungus.</title>
        <authorList>
            <person name="Buettner E."/>
            <person name="Gebauer A.M."/>
            <person name="Hofrichter M."/>
            <person name="Liers C."/>
            <person name="Kellner H."/>
        </authorList>
    </citation>
    <scope>NUCLEOTIDE SEQUENCE [LARGE SCALE GENOMIC DNA]</scope>
    <source>
        <strain evidence="2 3">DSM 105466</strain>
    </source>
</reference>
<dbReference type="InterPro" id="IPR052895">
    <property type="entry name" value="HetReg/Transcr_Mod"/>
</dbReference>
<proteinExistence type="predicted"/>
<name>A0A3E2H0F8_SCYLI</name>
<feature type="non-terminal residue" evidence="2">
    <location>
        <position position="625"/>
    </location>
</feature>
<sequence length="625" mass="71478">MDTPWVQTSVSRAYHYLPLKNNIHEIRVIVIPPAEWVSELRCRLFHVSLDHNPSYEALSYTWGDQTSKHIITLDGAEIEISRALTVALRGIQYPNRPRTVWIDALCINQANDEEKSIQVQMMRRVYQQASRVIIWLGLRSTDSSLALSFLQSLHDEVEEDSLDLSTELLKRWLREKCRPAYDAHWASLFNLMHREYWRRLWIVQEIVSAREIIVYCGDDTMEWQSLVYITNLIESTIEELGTDTQWSAASQMSWPPVKLDNLKKNFTHAWLYNLLAASQARECTDPKDKLYALLGIVDVPGVPNHVLKDIIDYGKSQQAVYIDAVKLCSHYADFGYGPLTVICRSNSHKVRVNWPSWVPDFSLSCDYNALQAIYHNTLPRHLDGTFLEGTVFASGNYPIGHKLNINGTILVASGVTVDSIHLVPEPYFEVGVENVERFTWEELEEYHKPGLADTYLRFLATFQCWKDLALHAERGMPHSSRDSSLLLEDFWRTVCCNHDYGIATISDFTAPCQRIIDENPPENTGDLNFQDWSPLDHLFRVTVASHSHHRKFVVSLTGIFCLGPSTAKEGDLICVLVGCDFPVLLRPYGDGHVLVGECYVHGYMHGKAMDELAEGKHEMKGFRIH</sequence>
<dbReference type="OrthoDB" id="194358at2759"/>
<dbReference type="AlphaFoldDB" id="A0A3E2H0F8"/>
<evidence type="ECO:0000259" key="1">
    <source>
        <dbReference type="Pfam" id="PF06985"/>
    </source>
</evidence>
<dbReference type="EMBL" id="NCSJ02000235">
    <property type="protein sequence ID" value="RFU26865.1"/>
    <property type="molecule type" value="Genomic_DNA"/>
</dbReference>
<feature type="domain" description="Heterokaryon incompatibility" evidence="1">
    <location>
        <begin position="55"/>
        <end position="205"/>
    </location>
</feature>
<comment type="caution">
    <text evidence="2">The sequence shown here is derived from an EMBL/GenBank/DDBJ whole genome shotgun (WGS) entry which is preliminary data.</text>
</comment>
<organism evidence="2 3">
    <name type="scientific">Scytalidium lignicola</name>
    <name type="common">Hyphomycete</name>
    <dbReference type="NCBI Taxonomy" id="5539"/>
    <lineage>
        <taxon>Eukaryota</taxon>
        <taxon>Fungi</taxon>
        <taxon>Dikarya</taxon>
        <taxon>Ascomycota</taxon>
        <taxon>Pezizomycotina</taxon>
        <taxon>Leotiomycetes</taxon>
        <taxon>Leotiomycetes incertae sedis</taxon>
        <taxon>Scytalidium</taxon>
    </lineage>
</organism>
<accession>A0A3E2H0F8</accession>
<dbReference type="STRING" id="5539.A0A3E2H0F8"/>
<evidence type="ECO:0000313" key="3">
    <source>
        <dbReference type="Proteomes" id="UP000258309"/>
    </source>
</evidence>
<dbReference type="Pfam" id="PF06985">
    <property type="entry name" value="HET"/>
    <property type="match status" value="1"/>
</dbReference>
<feature type="non-terminal residue" evidence="2">
    <location>
        <position position="1"/>
    </location>
</feature>